<sequence length="43" mass="4501">MHPSHTPTSDVTPAPWVEPAVITAIAFLFFLVVVAAITGPVSI</sequence>
<dbReference type="RefSeq" id="WP_277745797.1">
    <property type="nucleotide sequence ID" value="NZ_CP034929.1"/>
</dbReference>
<name>A0ABW1QZK0_9ACTN</name>
<dbReference type="Proteomes" id="UP001596098">
    <property type="component" value="Unassembled WGS sequence"/>
</dbReference>
<dbReference type="EMBL" id="JBHSQI010000009">
    <property type="protein sequence ID" value="MFC6154896.1"/>
    <property type="molecule type" value="Genomic_DNA"/>
</dbReference>
<evidence type="ECO:0000313" key="3">
    <source>
        <dbReference type="Proteomes" id="UP001596098"/>
    </source>
</evidence>
<keyword evidence="1" id="KW-0472">Membrane</keyword>
<evidence type="ECO:0000256" key="1">
    <source>
        <dbReference type="SAM" id="Phobius"/>
    </source>
</evidence>
<accession>A0ABW1QZK0</accession>
<feature type="transmembrane region" description="Helical" evidence="1">
    <location>
        <begin position="20"/>
        <end position="41"/>
    </location>
</feature>
<comment type="caution">
    <text evidence="2">The sequence shown here is derived from an EMBL/GenBank/DDBJ whole genome shotgun (WGS) entry which is preliminary data.</text>
</comment>
<protein>
    <submittedName>
        <fullName evidence="2">Uncharacterized protein</fullName>
    </submittedName>
</protein>
<proteinExistence type="predicted"/>
<gene>
    <name evidence="2" type="ORF">ACFPWU_14610</name>
</gene>
<keyword evidence="1" id="KW-1133">Transmembrane helix</keyword>
<reference evidence="3" key="1">
    <citation type="journal article" date="2019" name="Int. J. Syst. Evol. Microbiol.">
        <title>The Global Catalogue of Microorganisms (GCM) 10K type strain sequencing project: providing services to taxonomists for standard genome sequencing and annotation.</title>
        <authorList>
            <consortium name="The Broad Institute Genomics Platform"/>
            <consortium name="The Broad Institute Genome Sequencing Center for Infectious Disease"/>
            <person name="Wu L."/>
            <person name="Ma J."/>
        </authorList>
    </citation>
    <scope>NUCLEOTIDE SEQUENCE [LARGE SCALE GENOMIC DNA]</scope>
    <source>
        <strain evidence="3">DFY28</strain>
    </source>
</reference>
<organism evidence="2 3">
    <name type="scientific">Nocardioides yefusunii</name>
    <dbReference type="NCBI Taxonomy" id="2500546"/>
    <lineage>
        <taxon>Bacteria</taxon>
        <taxon>Bacillati</taxon>
        <taxon>Actinomycetota</taxon>
        <taxon>Actinomycetes</taxon>
        <taxon>Propionibacteriales</taxon>
        <taxon>Nocardioidaceae</taxon>
        <taxon>Nocardioides</taxon>
    </lineage>
</organism>
<keyword evidence="3" id="KW-1185">Reference proteome</keyword>
<keyword evidence="1" id="KW-0812">Transmembrane</keyword>
<evidence type="ECO:0000313" key="2">
    <source>
        <dbReference type="EMBL" id="MFC6154896.1"/>
    </source>
</evidence>